<dbReference type="AlphaFoldDB" id="A0A428Z2S0"/>
<evidence type="ECO:0000313" key="1">
    <source>
        <dbReference type="EMBL" id="RSM79972.1"/>
    </source>
</evidence>
<protein>
    <submittedName>
        <fullName evidence="1">Uncharacterized protein</fullName>
    </submittedName>
</protein>
<organism evidence="1 2">
    <name type="scientific">Kibdelosporangium aridum</name>
    <dbReference type="NCBI Taxonomy" id="2030"/>
    <lineage>
        <taxon>Bacteria</taxon>
        <taxon>Bacillati</taxon>
        <taxon>Actinomycetota</taxon>
        <taxon>Actinomycetes</taxon>
        <taxon>Pseudonocardiales</taxon>
        <taxon>Pseudonocardiaceae</taxon>
        <taxon>Kibdelosporangium</taxon>
    </lineage>
</organism>
<dbReference type="Proteomes" id="UP000287547">
    <property type="component" value="Unassembled WGS sequence"/>
</dbReference>
<comment type="caution">
    <text evidence="1">The sequence shown here is derived from an EMBL/GenBank/DDBJ whole genome shotgun (WGS) entry which is preliminary data.</text>
</comment>
<evidence type="ECO:0000313" key="2">
    <source>
        <dbReference type="Proteomes" id="UP000287547"/>
    </source>
</evidence>
<dbReference type="EMBL" id="QHKI01000031">
    <property type="protein sequence ID" value="RSM79972.1"/>
    <property type="molecule type" value="Genomic_DNA"/>
</dbReference>
<name>A0A428Z2S0_KIBAR</name>
<dbReference type="RefSeq" id="WP_037269060.1">
    <property type="nucleotide sequence ID" value="NZ_QHKI01000031.1"/>
</dbReference>
<sequence>MATDHDPMDFFEREYDYDGEYQVEPNAEGDVLVRTVCPACHGRTSTQFSVGLPSGAKGPKITPARRVTVVCGCGYPHNLRPSTTAESGCGAYWKVDLA</sequence>
<dbReference type="OrthoDB" id="3481194at2"/>
<accession>A0A428Z2S0</accession>
<reference evidence="1 2" key="1">
    <citation type="submission" date="2018-05" db="EMBL/GenBank/DDBJ databases">
        <title>Evolution of GPA BGCs.</title>
        <authorList>
            <person name="Waglechner N."/>
            <person name="Wright G.D."/>
        </authorList>
    </citation>
    <scope>NUCLEOTIDE SEQUENCE [LARGE SCALE GENOMIC DNA]</scope>
    <source>
        <strain evidence="1 2">A82846</strain>
    </source>
</reference>
<gene>
    <name evidence="1" type="ORF">DMH04_30690</name>
</gene>
<proteinExistence type="predicted"/>